<evidence type="ECO:0000256" key="1">
    <source>
        <dbReference type="SAM" id="Coils"/>
    </source>
</evidence>
<dbReference type="Proteomes" id="UP000320055">
    <property type="component" value="Unassembled WGS sequence"/>
</dbReference>
<proteinExistence type="predicted"/>
<keyword evidence="3" id="KW-1185">Reference proteome</keyword>
<organism evidence="2 3">
    <name type="scientific">Hyella patelloides LEGE 07179</name>
    <dbReference type="NCBI Taxonomy" id="945734"/>
    <lineage>
        <taxon>Bacteria</taxon>
        <taxon>Bacillati</taxon>
        <taxon>Cyanobacteriota</taxon>
        <taxon>Cyanophyceae</taxon>
        <taxon>Pleurocapsales</taxon>
        <taxon>Hyellaceae</taxon>
        <taxon>Hyella</taxon>
    </lineage>
</organism>
<dbReference type="RefSeq" id="WP_144868375.1">
    <property type="nucleotide sequence ID" value="NZ_LR213850.1"/>
</dbReference>
<feature type="coiled-coil region" evidence="1">
    <location>
        <begin position="96"/>
        <end position="123"/>
    </location>
</feature>
<evidence type="ECO:0000313" key="2">
    <source>
        <dbReference type="EMBL" id="VEP18846.1"/>
    </source>
</evidence>
<accession>A0A563W599</accession>
<dbReference type="EMBL" id="CAACVJ010000702">
    <property type="protein sequence ID" value="VEP18846.1"/>
    <property type="molecule type" value="Genomic_DNA"/>
</dbReference>
<gene>
    <name evidence="2" type="ORF">H1P_930016</name>
</gene>
<protein>
    <submittedName>
        <fullName evidence="2">Uncharacterized protein</fullName>
    </submittedName>
</protein>
<dbReference type="OrthoDB" id="511915at2"/>
<reference evidence="2 3" key="1">
    <citation type="submission" date="2019-01" db="EMBL/GenBank/DDBJ databases">
        <authorList>
            <person name="Brito A."/>
        </authorList>
    </citation>
    <scope>NUCLEOTIDE SEQUENCE [LARGE SCALE GENOMIC DNA]</scope>
    <source>
        <strain evidence="2">1</strain>
    </source>
</reference>
<dbReference type="AlphaFoldDB" id="A0A563W599"/>
<sequence>MLYQDNSTDNAAQKHDSVAEEPVLTAYQSDSNIQQELDILENFILEGVHVPLSSLIIVDGGVIIEHIKSIKQNLPQALAISIEILQQRQAIIEQASNQAQEVVKSAQAEADRLLQESTLLRQTELEANKIKFQTQQECEQLRQATYAEIEQWREMATIEYEAIQKDADRYADTVLNDLEVKLSQMLAIVHNGRHHLEPDEQNQPHSVTYD</sequence>
<evidence type="ECO:0000313" key="3">
    <source>
        <dbReference type="Proteomes" id="UP000320055"/>
    </source>
</evidence>
<name>A0A563W599_9CYAN</name>
<keyword evidence="1" id="KW-0175">Coiled coil</keyword>